<dbReference type="EMBL" id="KK198759">
    <property type="protein sequence ID" value="KCW65321.1"/>
    <property type="molecule type" value="Genomic_DNA"/>
</dbReference>
<dbReference type="PANTHER" id="PTHR33130">
    <property type="entry name" value="PUTATIVE (DUF1639)-RELATED"/>
    <property type="match status" value="1"/>
</dbReference>
<protein>
    <submittedName>
        <fullName evidence="1">Uncharacterized protein</fullName>
    </submittedName>
</protein>
<evidence type="ECO:0000313" key="1">
    <source>
        <dbReference type="EMBL" id="KCW65321.1"/>
    </source>
</evidence>
<dbReference type="Pfam" id="PF07797">
    <property type="entry name" value="DUF1639"/>
    <property type="match status" value="1"/>
</dbReference>
<accession>A0A059BHF1</accession>
<reference evidence="1" key="1">
    <citation type="submission" date="2013-07" db="EMBL/GenBank/DDBJ databases">
        <title>The genome of Eucalyptus grandis.</title>
        <authorList>
            <person name="Schmutz J."/>
            <person name="Hayes R."/>
            <person name="Myburg A."/>
            <person name="Tuskan G."/>
            <person name="Grattapaglia D."/>
            <person name="Rokhsar D.S."/>
        </authorList>
    </citation>
    <scope>NUCLEOTIDE SEQUENCE</scope>
    <source>
        <tissue evidence="1">Leaf extractions</tissue>
    </source>
</reference>
<organism evidence="1">
    <name type="scientific">Eucalyptus grandis</name>
    <name type="common">Flooded gum</name>
    <dbReference type="NCBI Taxonomy" id="71139"/>
    <lineage>
        <taxon>Eukaryota</taxon>
        <taxon>Viridiplantae</taxon>
        <taxon>Streptophyta</taxon>
        <taxon>Embryophyta</taxon>
        <taxon>Tracheophyta</taxon>
        <taxon>Spermatophyta</taxon>
        <taxon>Magnoliopsida</taxon>
        <taxon>eudicotyledons</taxon>
        <taxon>Gunneridae</taxon>
        <taxon>Pentapetalae</taxon>
        <taxon>rosids</taxon>
        <taxon>malvids</taxon>
        <taxon>Myrtales</taxon>
        <taxon>Myrtaceae</taxon>
        <taxon>Myrtoideae</taxon>
        <taxon>Eucalypteae</taxon>
        <taxon>Eucalyptus</taxon>
    </lineage>
</organism>
<dbReference type="AlphaFoldDB" id="A0A059BHF1"/>
<dbReference type="InParanoid" id="A0A059BHF1"/>
<name>A0A059BHF1_EUCGR</name>
<dbReference type="InterPro" id="IPR012438">
    <property type="entry name" value="DUF1639"/>
</dbReference>
<dbReference type="STRING" id="71139.A0A059BHF1"/>
<dbReference type="PANTHER" id="PTHR33130:SF40">
    <property type="entry name" value="CHROMOGRANIN (DUF1639)"/>
    <property type="match status" value="1"/>
</dbReference>
<gene>
    <name evidence="1" type="ORF">EUGRSUZ_G02774</name>
</gene>
<dbReference type="Gramene" id="KCW65321">
    <property type="protein sequence ID" value="KCW65321"/>
    <property type="gene ID" value="EUGRSUZ_G02774"/>
</dbReference>
<sequence>MKFWISPLKEEIEEDIFIKTGSRPARRPRRRPKNEQKQLDVYCLSWFMVGGAHTGCLPCGRSSGQEIVCAEVEHLARFLSRRSLCLSLSTKLSCSGSSRCLHPENFDIEGVRPGDRRCSRAGSRDA</sequence>
<proteinExistence type="predicted"/>